<dbReference type="Pfam" id="PF07171">
    <property type="entry name" value="MlrC_C"/>
    <property type="match status" value="1"/>
</dbReference>
<dbReference type="Pfam" id="PF07364">
    <property type="entry name" value="DUF1485"/>
    <property type="match status" value="1"/>
</dbReference>
<dbReference type="InterPro" id="IPR010799">
    <property type="entry name" value="MlrC_C"/>
</dbReference>
<keyword evidence="1" id="KW-0378">Hydrolase</keyword>
<evidence type="ECO:0000256" key="1">
    <source>
        <dbReference type="PIRNR" id="PIRNR012702"/>
    </source>
</evidence>
<keyword evidence="1" id="KW-0479">Metal-binding</keyword>
<protein>
    <recommendedName>
        <fullName evidence="1">Microcystinase C</fullName>
        <shortName evidence="1">MlrC</shortName>
    </recommendedName>
</protein>
<dbReference type="EMBL" id="JAJLJH010000009">
    <property type="protein sequence ID" value="MCK9688626.1"/>
    <property type="molecule type" value="Genomic_DNA"/>
</dbReference>
<accession>A0A9X1YSP1</accession>
<feature type="domain" description="Microcystin LR degradation protein MlrC C-terminal" evidence="2">
    <location>
        <begin position="297"/>
        <end position="470"/>
    </location>
</feature>
<organism evidence="4 5">
    <name type="scientific">Scleromatobacter humisilvae</name>
    <dbReference type="NCBI Taxonomy" id="2897159"/>
    <lineage>
        <taxon>Bacteria</taxon>
        <taxon>Pseudomonadati</taxon>
        <taxon>Pseudomonadota</taxon>
        <taxon>Betaproteobacteria</taxon>
        <taxon>Burkholderiales</taxon>
        <taxon>Sphaerotilaceae</taxon>
        <taxon>Scleromatobacter</taxon>
    </lineage>
</organism>
<proteinExistence type="inferred from homology"/>
<keyword evidence="1" id="KW-0482">Metalloprotease</keyword>
<dbReference type="GO" id="GO:0008237">
    <property type="term" value="F:metallopeptidase activity"/>
    <property type="evidence" value="ECO:0007669"/>
    <property type="project" value="UniProtKB-KW"/>
</dbReference>
<comment type="similarity">
    <text evidence="1">Belongs to the peptidase M81 family.</text>
</comment>
<dbReference type="InterPro" id="IPR015995">
    <property type="entry name" value="MlrC_N"/>
</dbReference>
<dbReference type="RefSeq" id="WP_275684671.1">
    <property type="nucleotide sequence ID" value="NZ_JAJLJH010000009.1"/>
</dbReference>
<comment type="cofactor">
    <cofactor evidence="1">
        <name>Zn(2+)</name>
        <dbReference type="ChEBI" id="CHEBI:29105"/>
    </cofactor>
    <text evidence="1">Binds 1 zinc ion per subunit.</text>
</comment>
<dbReference type="PIRSF" id="PIRSF012702">
    <property type="entry name" value="UCP012702"/>
    <property type="match status" value="1"/>
</dbReference>
<feature type="domain" description="Microcystin LR degradation protein MlrC N-terminal" evidence="3">
    <location>
        <begin position="2"/>
        <end position="286"/>
    </location>
</feature>
<gene>
    <name evidence="4" type="ORF">LPC04_23190</name>
</gene>
<name>A0A9X1YSP1_9BURK</name>
<dbReference type="Proteomes" id="UP001139353">
    <property type="component" value="Unassembled WGS sequence"/>
</dbReference>
<dbReference type="AlphaFoldDB" id="A0A9X1YSP1"/>
<keyword evidence="5" id="KW-1185">Reference proteome</keyword>
<evidence type="ECO:0000259" key="3">
    <source>
        <dbReference type="Pfam" id="PF07364"/>
    </source>
</evidence>
<dbReference type="GO" id="GO:0006508">
    <property type="term" value="P:proteolysis"/>
    <property type="evidence" value="ECO:0007669"/>
    <property type="project" value="UniProtKB-KW"/>
</dbReference>
<reference evidence="4" key="1">
    <citation type="submission" date="2021-11" db="EMBL/GenBank/DDBJ databases">
        <title>BS-T2-15 a new species belonging to the Comamonadaceae family isolated from the soil of a French oak forest.</title>
        <authorList>
            <person name="Mieszkin S."/>
            <person name="Alain K."/>
        </authorList>
    </citation>
    <scope>NUCLEOTIDE SEQUENCE</scope>
    <source>
        <strain evidence="4">BS-T2-15</strain>
    </source>
</reference>
<comment type="function">
    <text evidence="1">Involved in peptidolytic degradation of cyclic heptapeptide hepatotoxin microcystin (MC).</text>
</comment>
<evidence type="ECO:0000313" key="5">
    <source>
        <dbReference type="Proteomes" id="UP001139353"/>
    </source>
</evidence>
<dbReference type="InterPro" id="IPR009197">
    <property type="entry name" value="MlrC"/>
</dbReference>
<keyword evidence="1" id="KW-0645">Protease</keyword>
<dbReference type="GO" id="GO:0046872">
    <property type="term" value="F:metal ion binding"/>
    <property type="evidence" value="ECO:0007669"/>
    <property type="project" value="UniProtKB-KW"/>
</dbReference>
<sequence>MRVFIAQLVTETNTFCAFPTGLGGFEQYGIFHGDASARDPEQSGAILRMMRDMMEKDGHEVVESLCAFAQPAGRTVREVHEALRDEIVADLRAALPVDAVQLMLHGAMVAAGCDDCEGDLLARLREVVGPGVPIGVELDLHCHFTEQMRRSADLIICFKEYPHVDVEARAIELWKLLQDTVAGRIRPVTAVVDCRMVGLWHTTREPMRGFVERMQSFEGRDGVLSVSLGHGFPWADVADGGARLWVIADGDEAKARALAGQLATEFWNLREQTRAPHLHVEAALDRVERATGGPVVIGDVADNPGGGAPGDSTFILRAILERGIGDVAIGAFWDLGAIRICRDAGVGSVVDLRVGGKCGPSSGDPVDVRVTVRAVKDEHGQSAMGGRESLGACVWVEAANGVHLLLASLRSQVYGTDAFTGIGITLADKRAVVVKSTQHFHAQFSPLASEVLYVSTPGALSLDFAALDYRVRPLDYWPRLDDPFGDPEPPAARQ</sequence>
<evidence type="ECO:0000313" key="4">
    <source>
        <dbReference type="EMBL" id="MCK9688626.1"/>
    </source>
</evidence>
<comment type="caution">
    <text evidence="4">The sequence shown here is derived from an EMBL/GenBank/DDBJ whole genome shotgun (WGS) entry which is preliminary data.</text>
</comment>
<evidence type="ECO:0000259" key="2">
    <source>
        <dbReference type="Pfam" id="PF07171"/>
    </source>
</evidence>